<dbReference type="Pfam" id="PF02421">
    <property type="entry name" value="FeoB_N"/>
    <property type="match status" value="1"/>
</dbReference>
<dbReference type="GO" id="GO:0015093">
    <property type="term" value="F:ferrous iron transmembrane transporter activity"/>
    <property type="evidence" value="ECO:0007669"/>
    <property type="project" value="UniProtKB-UniRule"/>
</dbReference>
<dbReference type="PANTHER" id="PTHR43185:SF2">
    <property type="entry name" value="FERROUS IRON TRANSPORT PROTEIN B"/>
    <property type="match status" value="1"/>
</dbReference>
<dbReference type="Proteomes" id="UP000824124">
    <property type="component" value="Unassembled WGS sequence"/>
</dbReference>
<accession>A0A9D1KYA9</accession>
<feature type="transmembrane region" description="Helical" evidence="13">
    <location>
        <begin position="594"/>
        <end position="617"/>
    </location>
</feature>
<keyword evidence="13" id="KW-0406">Ion transport</keyword>
<dbReference type="SUPFAM" id="SSF52540">
    <property type="entry name" value="P-loop containing nucleoside triphosphate hydrolases"/>
    <property type="match status" value="1"/>
</dbReference>
<evidence type="ECO:0000313" key="16">
    <source>
        <dbReference type="Proteomes" id="UP000824124"/>
    </source>
</evidence>
<dbReference type="InterPro" id="IPR011640">
    <property type="entry name" value="Fe2_transport_prot_B_C"/>
</dbReference>
<keyword evidence="9 13" id="KW-0472">Membrane</keyword>
<dbReference type="InterPro" id="IPR030389">
    <property type="entry name" value="G_FEOB_dom"/>
</dbReference>
<feature type="transmembrane region" description="Helical" evidence="13">
    <location>
        <begin position="623"/>
        <end position="643"/>
    </location>
</feature>
<organism evidence="15 16">
    <name type="scientific">Candidatus Avidehalobacter gallistercoris</name>
    <dbReference type="NCBI Taxonomy" id="2840694"/>
    <lineage>
        <taxon>Bacteria</taxon>
        <taxon>Bacillati</taxon>
        <taxon>Bacillota</taxon>
        <taxon>Clostridia</taxon>
        <taxon>Eubacteriales</taxon>
        <taxon>Peptococcaceae</taxon>
        <taxon>Peptococcaceae incertae sedis</taxon>
        <taxon>Candidatus Avidehalobacter</taxon>
    </lineage>
</organism>
<keyword evidence="12" id="KW-0460">Magnesium</keyword>
<evidence type="ECO:0000256" key="1">
    <source>
        <dbReference type="ARBA" id="ARBA00003926"/>
    </source>
</evidence>
<keyword evidence="7 13" id="KW-1133">Transmembrane helix</keyword>
<gene>
    <name evidence="15" type="primary">feoB</name>
    <name evidence="15" type="ORF">IAB00_06770</name>
</gene>
<keyword evidence="12" id="KW-0479">Metal-binding</keyword>
<feature type="domain" description="FeoB-type G" evidence="14">
    <location>
        <begin position="25"/>
        <end position="187"/>
    </location>
</feature>
<dbReference type="EMBL" id="DVMH01000033">
    <property type="protein sequence ID" value="HIU10922.1"/>
    <property type="molecule type" value="Genomic_DNA"/>
</dbReference>
<feature type="binding site" evidence="12">
    <location>
        <position position="44"/>
    </location>
    <ligand>
        <name>Mg(2+)</name>
        <dbReference type="ChEBI" id="CHEBI:18420"/>
        <label>2</label>
    </ligand>
</feature>
<dbReference type="GO" id="GO:0005886">
    <property type="term" value="C:plasma membrane"/>
    <property type="evidence" value="ECO:0007669"/>
    <property type="project" value="UniProtKB-SubCell"/>
</dbReference>
<feature type="transmembrane region" description="Helical" evidence="13">
    <location>
        <begin position="503"/>
        <end position="522"/>
    </location>
</feature>
<dbReference type="AlphaFoldDB" id="A0A9D1KYA9"/>
<evidence type="ECO:0000259" key="14">
    <source>
        <dbReference type="PROSITE" id="PS51711"/>
    </source>
</evidence>
<evidence type="ECO:0000256" key="9">
    <source>
        <dbReference type="ARBA" id="ARBA00023136"/>
    </source>
</evidence>
<keyword evidence="13" id="KW-0410">Iron transport</keyword>
<keyword evidence="3 13" id="KW-0813">Transport</keyword>
<dbReference type="GO" id="GO:0005525">
    <property type="term" value="F:GTP binding"/>
    <property type="evidence" value="ECO:0007669"/>
    <property type="project" value="UniProtKB-KW"/>
</dbReference>
<name>A0A9D1KYA9_9FIRM</name>
<dbReference type="InterPro" id="IPR050860">
    <property type="entry name" value="FeoB_GTPase"/>
</dbReference>
<dbReference type="InterPro" id="IPR011642">
    <property type="entry name" value="Gate_dom"/>
</dbReference>
<evidence type="ECO:0000256" key="12">
    <source>
        <dbReference type="PIRSR" id="PIRSR603373-2"/>
    </source>
</evidence>
<keyword evidence="8 11" id="KW-0342">GTP-binding</keyword>
<feature type="binding site" evidence="11">
    <location>
        <begin position="138"/>
        <end position="141"/>
    </location>
    <ligand>
        <name>GTP</name>
        <dbReference type="ChEBI" id="CHEBI:37565"/>
        <label>1</label>
    </ligand>
</feature>
<feature type="binding site" evidence="12">
    <location>
        <position position="46"/>
    </location>
    <ligand>
        <name>Mg(2+)</name>
        <dbReference type="ChEBI" id="CHEBI:18420"/>
        <label>2</label>
    </ligand>
</feature>
<keyword evidence="5 13" id="KW-0812">Transmembrane</keyword>
<dbReference type="Gene3D" id="3.40.50.300">
    <property type="entry name" value="P-loop containing nucleotide triphosphate hydrolases"/>
    <property type="match status" value="1"/>
</dbReference>
<feature type="binding site" evidence="11">
    <location>
        <begin position="78"/>
        <end position="81"/>
    </location>
    <ligand>
        <name>GTP</name>
        <dbReference type="ChEBI" id="CHEBI:37565"/>
        <label>1</label>
    </ligand>
</feature>
<feature type="transmembrane region" description="Helical" evidence="13">
    <location>
        <begin position="476"/>
        <end position="496"/>
    </location>
</feature>
<dbReference type="PROSITE" id="PS51711">
    <property type="entry name" value="G_FEOB"/>
    <property type="match status" value="1"/>
</dbReference>
<keyword evidence="4" id="KW-1003">Cell membrane</keyword>
<evidence type="ECO:0000256" key="8">
    <source>
        <dbReference type="ARBA" id="ARBA00023134"/>
    </source>
</evidence>
<feature type="binding site" evidence="12">
    <location>
        <position position="47"/>
    </location>
    <ligand>
        <name>Mg(2+)</name>
        <dbReference type="ChEBI" id="CHEBI:18420"/>
        <label>2</label>
    </ligand>
</feature>
<feature type="transmembrane region" description="Helical" evidence="13">
    <location>
        <begin position="386"/>
        <end position="407"/>
    </location>
</feature>
<evidence type="ECO:0000256" key="2">
    <source>
        <dbReference type="ARBA" id="ARBA00004651"/>
    </source>
</evidence>
<evidence type="ECO:0000256" key="7">
    <source>
        <dbReference type="ARBA" id="ARBA00022989"/>
    </source>
</evidence>
<dbReference type="Pfam" id="PF17910">
    <property type="entry name" value="FeoB_Cyto"/>
    <property type="match status" value="1"/>
</dbReference>
<feature type="transmembrane region" description="Helical" evidence="13">
    <location>
        <begin position="690"/>
        <end position="712"/>
    </location>
</feature>
<feature type="transmembrane region" description="Helical" evidence="13">
    <location>
        <begin position="323"/>
        <end position="342"/>
    </location>
</feature>
<comment type="caution">
    <text evidence="15">The sequence shown here is derived from an EMBL/GenBank/DDBJ whole genome shotgun (WGS) entry which is preliminary data.</text>
</comment>
<feature type="binding site" evidence="12">
    <location>
        <position position="43"/>
    </location>
    <ligand>
        <name>Mg(2+)</name>
        <dbReference type="ChEBI" id="CHEBI:18420"/>
        <label>2</label>
    </ligand>
</feature>
<evidence type="ECO:0000256" key="3">
    <source>
        <dbReference type="ARBA" id="ARBA00022448"/>
    </source>
</evidence>
<feature type="transmembrane region" description="Helical" evidence="13">
    <location>
        <begin position="650"/>
        <end position="670"/>
    </location>
</feature>
<evidence type="ECO:0000256" key="4">
    <source>
        <dbReference type="ARBA" id="ARBA00022475"/>
    </source>
</evidence>
<keyword evidence="6 11" id="KW-0547">Nucleotide-binding</keyword>
<feature type="transmembrane region" description="Helical" evidence="13">
    <location>
        <begin position="559"/>
        <end position="582"/>
    </location>
</feature>
<feature type="transmembrane region" description="Helical" evidence="13">
    <location>
        <begin position="354"/>
        <end position="374"/>
    </location>
</feature>
<sequence length="717" mass="76984">MGLTKASVGSRAREGNTLLKRRSRDKLVALAGNPNVGKSTIFNALTGLNQHTGNWPGKTVASASGYAQTTKHSLLLADVPGAYSLLAHSAEEEVARNFICFGGADAVIVVCDATRLERNLNLVLQTLEVTRRVVVCVNLLDEAAKKHIEVDIPLLSQLLGVPVVGVVAREQQTLSVMLAALDEVLDGAYQPGDVAQAAYPPALEEVARRLSYVLPGILNLPESAPSIDAYWLALRLLENDENLIADLERALSQDFAANKGLQLALKWSRECLQAAGLSGRTLQDAIVNGLVRRAEKIAGDTVHCHGEVIERDMRLDKLFCGRFTAYPFMLLGLAGVFWLSIIGANYPSEMLSALFARGQEVLSSLLFGNVPIWLHDMLVLGVYRTVAWVVSVMLPPMAIFFPLFTLLEDVGYLPRVAYNLDKPFRLCKACGKQALTMCMGFGCNAAGVIGCRIIDSPRERLLAILTNSLVPCNGRFPTLISLLTLFCVGASGGVAAGFSAAMLLTLLIMISVAATFMVTRLLSDTVLAGEPSSFALELPSYRRPQILSVLVRSVLDRTLFVLGRAVMAAAPAGLLIWLLANIPIAGGSMLTQVAAFLDPFAAIFGLDGVILLAFILGLPANEIVVPIMLMCYLAEGTLVDAASLAGIKELLLANGWTFTTACCTLLFMLFHWPCATTLLTIRKETASLKWTALAAAIPTALGFALCFIVATLSRLIV</sequence>
<dbReference type="Pfam" id="PF07670">
    <property type="entry name" value="Gate"/>
    <property type="match status" value="2"/>
</dbReference>
<evidence type="ECO:0000256" key="13">
    <source>
        <dbReference type="RuleBase" id="RU362098"/>
    </source>
</evidence>
<evidence type="ECO:0000256" key="11">
    <source>
        <dbReference type="PIRSR" id="PIRSR603373-1"/>
    </source>
</evidence>
<dbReference type="PANTHER" id="PTHR43185">
    <property type="entry name" value="FERROUS IRON TRANSPORT PROTEIN B"/>
    <property type="match status" value="1"/>
</dbReference>
<dbReference type="GO" id="GO:0046872">
    <property type="term" value="F:metal ion binding"/>
    <property type="evidence" value="ECO:0007669"/>
    <property type="project" value="UniProtKB-KW"/>
</dbReference>
<reference evidence="15" key="2">
    <citation type="journal article" date="2021" name="PeerJ">
        <title>Extensive microbial diversity within the chicken gut microbiome revealed by metagenomics and culture.</title>
        <authorList>
            <person name="Gilroy R."/>
            <person name="Ravi A."/>
            <person name="Getino M."/>
            <person name="Pursley I."/>
            <person name="Horton D.L."/>
            <person name="Alikhan N.F."/>
            <person name="Baker D."/>
            <person name="Gharbi K."/>
            <person name="Hall N."/>
            <person name="Watson M."/>
            <person name="Adriaenssens E.M."/>
            <person name="Foster-Nyarko E."/>
            <person name="Jarju S."/>
            <person name="Secka A."/>
            <person name="Antonio M."/>
            <person name="Oren A."/>
            <person name="Chaudhuri R.R."/>
            <person name="La Ragione R."/>
            <person name="Hildebrand F."/>
            <person name="Pallen M.J."/>
        </authorList>
    </citation>
    <scope>NUCLEOTIDE SEQUENCE</scope>
    <source>
        <strain evidence="15">2830</strain>
    </source>
</reference>
<feature type="binding site" evidence="11">
    <location>
        <begin position="32"/>
        <end position="39"/>
    </location>
    <ligand>
        <name>GTP</name>
        <dbReference type="ChEBI" id="CHEBI:37565"/>
        <label>1</label>
    </ligand>
</feature>
<comment type="subcellular location">
    <subcellularLocation>
        <location evidence="2 13">Cell membrane</location>
        <topology evidence="2 13">Multi-pass membrane protein</topology>
    </subcellularLocation>
</comment>
<dbReference type="InterPro" id="IPR003373">
    <property type="entry name" value="Fe2_transport_prot-B"/>
</dbReference>
<dbReference type="CDD" id="cd01879">
    <property type="entry name" value="FeoB"/>
    <property type="match status" value="1"/>
</dbReference>
<evidence type="ECO:0000256" key="5">
    <source>
        <dbReference type="ARBA" id="ARBA00022692"/>
    </source>
</evidence>
<evidence type="ECO:0000313" key="15">
    <source>
        <dbReference type="EMBL" id="HIU10922.1"/>
    </source>
</evidence>
<dbReference type="InterPro" id="IPR027417">
    <property type="entry name" value="P-loop_NTPase"/>
</dbReference>
<evidence type="ECO:0000256" key="6">
    <source>
        <dbReference type="ARBA" id="ARBA00022741"/>
    </source>
</evidence>
<comment type="function">
    <text evidence="1 13">Probable transporter of a GTP-driven Fe(2+) uptake system.</text>
</comment>
<dbReference type="InterPro" id="IPR041069">
    <property type="entry name" value="FeoB_Cyto"/>
</dbReference>
<proteinExistence type="inferred from homology"/>
<keyword evidence="13" id="KW-0408">Iron</keyword>
<evidence type="ECO:0000256" key="10">
    <source>
        <dbReference type="NCBIfam" id="TIGR00437"/>
    </source>
</evidence>
<dbReference type="Pfam" id="PF07664">
    <property type="entry name" value="FeoB_C"/>
    <property type="match status" value="1"/>
</dbReference>
<dbReference type="NCBIfam" id="TIGR00437">
    <property type="entry name" value="feoB"/>
    <property type="match status" value="1"/>
</dbReference>
<comment type="similarity">
    <text evidence="13">Belongs to the TRAFAC class TrmE-Era-EngA-EngB-Septin-like GTPase superfamily. FeoB GTPase (TC 9.A.8) family.</text>
</comment>
<reference evidence="15" key="1">
    <citation type="submission" date="2020-10" db="EMBL/GenBank/DDBJ databases">
        <authorList>
            <person name="Gilroy R."/>
        </authorList>
    </citation>
    <scope>NUCLEOTIDE SEQUENCE</scope>
    <source>
        <strain evidence="15">2830</strain>
    </source>
</reference>
<protein>
    <recommendedName>
        <fullName evidence="10 13">Ferrous iron transport protein B</fullName>
    </recommendedName>
</protein>